<dbReference type="EMBL" id="BAAFRS010000014">
    <property type="protein sequence ID" value="GAB1219136.1"/>
    <property type="molecule type" value="Genomic_DNA"/>
</dbReference>
<evidence type="ECO:0000259" key="8">
    <source>
        <dbReference type="Pfam" id="PF01529"/>
    </source>
</evidence>
<keyword evidence="4 7" id="KW-1133">Transmembrane helix</keyword>
<sequence length="314" mass="37206">MNCEENVLIPFIPKPKKIKHNKNKYKDIYEQITPIIVVFIICIIFGKCVMNVLLWKIFNSIYGIIIMIIGLLFFIIAMVSLFKVHFTDPGDGSNILCKENEEEIKEAKERSEYAKQHHMFCVDIGYPVRYCYKCQKIKKERTYHCKKCKRCIDMKDHHCSWVGNCIGRNNYKFFILFLYYIVISIFFGIIILIWSIIKDTSLYITIILLNQFLPFLFICNYLIDIFLLVIVIALFISILHLCYLYTINIIKNQTTMESIENERYNYFLYHKYPFPSYNNGILNNIKELMGSGWNVFSPFSLAHSNDIIKEVKDK</sequence>
<dbReference type="InterPro" id="IPR001594">
    <property type="entry name" value="Palmitoyltrfase_DHHC"/>
</dbReference>
<protein>
    <recommendedName>
        <fullName evidence="7">Palmitoyltransferase</fullName>
        <ecNumber evidence="7">2.3.1.225</ecNumber>
    </recommendedName>
</protein>
<evidence type="ECO:0000256" key="1">
    <source>
        <dbReference type="ARBA" id="ARBA00004141"/>
    </source>
</evidence>
<evidence type="ECO:0000256" key="2">
    <source>
        <dbReference type="ARBA" id="ARBA00022679"/>
    </source>
</evidence>
<feature type="transmembrane region" description="Helical" evidence="7">
    <location>
        <begin position="225"/>
        <end position="246"/>
    </location>
</feature>
<comment type="caution">
    <text evidence="9">The sequence shown here is derived from an EMBL/GenBank/DDBJ whole genome shotgun (WGS) entry which is preliminary data.</text>
</comment>
<keyword evidence="2 7" id="KW-0808">Transferase</keyword>
<feature type="transmembrane region" description="Helical" evidence="7">
    <location>
        <begin position="200"/>
        <end position="218"/>
    </location>
</feature>
<comment type="catalytic activity">
    <reaction evidence="7">
        <text>L-cysteinyl-[protein] + hexadecanoyl-CoA = S-hexadecanoyl-L-cysteinyl-[protein] + CoA</text>
        <dbReference type="Rhea" id="RHEA:36683"/>
        <dbReference type="Rhea" id="RHEA-COMP:10131"/>
        <dbReference type="Rhea" id="RHEA-COMP:11032"/>
        <dbReference type="ChEBI" id="CHEBI:29950"/>
        <dbReference type="ChEBI" id="CHEBI:57287"/>
        <dbReference type="ChEBI" id="CHEBI:57379"/>
        <dbReference type="ChEBI" id="CHEBI:74151"/>
        <dbReference type="EC" id="2.3.1.225"/>
    </reaction>
</comment>
<feature type="domain" description="Palmitoyltransferase DHHC" evidence="8">
    <location>
        <begin position="129"/>
        <end position="261"/>
    </location>
</feature>
<comment type="domain">
    <text evidence="7">The DHHC domain is required for palmitoyltransferase activity.</text>
</comment>
<comment type="subcellular location">
    <subcellularLocation>
        <location evidence="1">Membrane</location>
        <topology evidence="1">Multi-pass membrane protein</topology>
    </subcellularLocation>
</comment>
<dbReference type="Pfam" id="PF01529">
    <property type="entry name" value="DHHC"/>
    <property type="match status" value="1"/>
</dbReference>
<evidence type="ECO:0000313" key="9">
    <source>
        <dbReference type="EMBL" id="GAB1219136.1"/>
    </source>
</evidence>
<keyword evidence="10" id="KW-1185">Reference proteome</keyword>
<evidence type="ECO:0000256" key="4">
    <source>
        <dbReference type="ARBA" id="ARBA00022989"/>
    </source>
</evidence>
<gene>
    <name evidence="9" type="ORF">ENUP19_0014G0028</name>
</gene>
<proteinExistence type="inferred from homology"/>
<reference evidence="9 10" key="1">
    <citation type="journal article" date="2019" name="PLoS Negl. Trop. Dis.">
        <title>Whole genome sequencing of Entamoeba nuttalli reveals mammalian host-related molecular signatures and a novel octapeptide-repeat surface protein.</title>
        <authorList>
            <person name="Tanaka M."/>
            <person name="Makiuchi T."/>
            <person name="Komiyama T."/>
            <person name="Shiina T."/>
            <person name="Osaki K."/>
            <person name="Tachibana H."/>
        </authorList>
    </citation>
    <scope>NUCLEOTIDE SEQUENCE [LARGE SCALE GENOMIC DNA]</scope>
    <source>
        <strain evidence="9 10">P19-061405</strain>
    </source>
</reference>
<dbReference type="InterPro" id="IPR039859">
    <property type="entry name" value="PFA4/ZDH16/20/ERF2-like"/>
</dbReference>
<name>A0ABQ0D8F7_9EUKA</name>
<dbReference type="PANTHER" id="PTHR12246">
    <property type="entry name" value="PALMITOYLTRANSFERASE ZDHHC16"/>
    <property type="match status" value="1"/>
</dbReference>
<comment type="similarity">
    <text evidence="7">Belongs to the DHHC palmitoyltransferase family.</text>
</comment>
<evidence type="ECO:0000256" key="6">
    <source>
        <dbReference type="ARBA" id="ARBA00023315"/>
    </source>
</evidence>
<feature type="transmembrane region" description="Helical" evidence="7">
    <location>
        <begin position="32"/>
        <end position="55"/>
    </location>
</feature>
<dbReference type="PROSITE" id="PS50216">
    <property type="entry name" value="DHHC"/>
    <property type="match status" value="1"/>
</dbReference>
<feature type="transmembrane region" description="Helical" evidence="7">
    <location>
        <begin position="61"/>
        <end position="82"/>
    </location>
</feature>
<dbReference type="EC" id="2.3.1.225" evidence="7"/>
<organism evidence="9 10">
    <name type="scientific">Entamoeba nuttalli</name>
    <dbReference type="NCBI Taxonomy" id="412467"/>
    <lineage>
        <taxon>Eukaryota</taxon>
        <taxon>Amoebozoa</taxon>
        <taxon>Evosea</taxon>
        <taxon>Archamoebae</taxon>
        <taxon>Mastigamoebida</taxon>
        <taxon>Entamoebidae</taxon>
        <taxon>Entamoeba</taxon>
    </lineage>
</organism>
<evidence type="ECO:0000256" key="7">
    <source>
        <dbReference type="RuleBase" id="RU079119"/>
    </source>
</evidence>
<evidence type="ECO:0000256" key="3">
    <source>
        <dbReference type="ARBA" id="ARBA00022692"/>
    </source>
</evidence>
<keyword evidence="6 7" id="KW-0012">Acyltransferase</keyword>
<keyword evidence="5 7" id="KW-0472">Membrane</keyword>
<evidence type="ECO:0000313" key="10">
    <source>
        <dbReference type="Proteomes" id="UP001628156"/>
    </source>
</evidence>
<feature type="transmembrane region" description="Helical" evidence="7">
    <location>
        <begin position="173"/>
        <end position="194"/>
    </location>
</feature>
<keyword evidence="3 7" id="KW-0812">Transmembrane</keyword>
<dbReference type="Proteomes" id="UP001628156">
    <property type="component" value="Unassembled WGS sequence"/>
</dbReference>
<accession>A0ABQ0D8F7</accession>
<evidence type="ECO:0000256" key="5">
    <source>
        <dbReference type="ARBA" id="ARBA00023136"/>
    </source>
</evidence>